<dbReference type="InterPro" id="IPR027417">
    <property type="entry name" value="P-loop_NTPase"/>
</dbReference>
<evidence type="ECO:0000259" key="2">
    <source>
        <dbReference type="Pfam" id="PF00350"/>
    </source>
</evidence>
<name>A0AAV9X8M4_9PEZI</name>
<feature type="compositionally biased region" description="Basic and acidic residues" evidence="1">
    <location>
        <begin position="384"/>
        <end position="395"/>
    </location>
</feature>
<dbReference type="InterPro" id="IPR045063">
    <property type="entry name" value="Dynamin_N"/>
</dbReference>
<evidence type="ECO:0000313" key="4">
    <source>
        <dbReference type="Proteomes" id="UP001365542"/>
    </source>
</evidence>
<comment type="caution">
    <text evidence="3">The sequence shown here is derived from an EMBL/GenBank/DDBJ whole genome shotgun (WGS) entry which is preliminary data.</text>
</comment>
<dbReference type="Gene3D" id="3.40.50.300">
    <property type="entry name" value="P-loop containing nucleotide triphosphate hydrolases"/>
    <property type="match status" value="1"/>
</dbReference>
<dbReference type="SUPFAM" id="SSF52540">
    <property type="entry name" value="P-loop containing nucleoside triphosphate hydrolases"/>
    <property type="match status" value="1"/>
</dbReference>
<feature type="region of interest" description="Disordered" evidence="1">
    <location>
        <begin position="383"/>
        <end position="439"/>
    </location>
</feature>
<accession>A0AAV9X8M4</accession>
<dbReference type="Proteomes" id="UP001365542">
    <property type="component" value="Unassembled WGS sequence"/>
</dbReference>
<dbReference type="AlphaFoldDB" id="A0AAV9X8M4"/>
<dbReference type="EMBL" id="JAVHJO010000008">
    <property type="protein sequence ID" value="KAK6538412.1"/>
    <property type="molecule type" value="Genomic_DNA"/>
</dbReference>
<gene>
    <name evidence="3" type="ORF">TWF694_011288</name>
</gene>
<keyword evidence="4" id="KW-1185">Reference proteome</keyword>
<protein>
    <recommendedName>
        <fullName evidence="2">Dynamin N-terminal domain-containing protein</fullName>
    </recommendedName>
</protein>
<reference evidence="3 4" key="1">
    <citation type="submission" date="2019-10" db="EMBL/GenBank/DDBJ databases">
        <authorList>
            <person name="Palmer J.M."/>
        </authorList>
    </citation>
    <scope>NUCLEOTIDE SEQUENCE [LARGE SCALE GENOMIC DNA]</scope>
    <source>
        <strain evidence="3 4">TWF694</strain>
    </source>
</reference>
<proteinExistence type="predicted"/>
<sequence>MKTSTYENQAAQTMLDGIHEPPTFTFHSRGGYTFGKTGAQDVVTASLPDGKSRSEEERRGKILDAMGKIRELGVNEILEMPQLTTIGDQSSGKSSLLESLTMIPFPVSSELCTRSPTGISLSRSVHPKPVISIKPVAPEKCAARPLENISALKSRTWALLNGIDCYIPGPNSETKRSLTYSNLRGCVNDITVVMSYLESIGVPKANIALLTSTPNPETIFETKPSRWTTLDGGFVPAIKRSDEICYDWANLKAKCPNQARNSRFNLGASPQNVIIESTGKAKGDHFVQSYRKLFLGFNPKRDFHQKPSVTVEVSEPDERIDENFEDTEKNSTKLAIFLLTAEILGLGAFLGSSKPESSDKPIHQHDVGIPLSTATELHQLRSHGNYDKKEDKPTLKTDLNTPSSSANSGGDWNGKRNGKKDTNGKRVNDDDQGANDPNRKRLCLDMMESGGRWGCPFAKAYPDRYLHCWFINRGDLSGIKQHIGRYHNDIIDERKLRDIKTYESLFDFCIPDWGSKLRPSHVWNFAGLFENSERYRAIERARRMSEIEELMVISRMPNPEAALVRYIRSRLGIEGDIITDDTDMDPPSKNQEYMGAHGETEIAHDIGSSAVQEAEQVDEPHMMPTVGEQSRAFHYEDFLTQGALDYDLGDYSKVPWVLDVVTSYKGPSTNKLSMDSIIDFIPELVPQVVAESEEISEQGPTDFEQPLVTMEEDKHSTVPPSSVAGDSTVIYMSSSATVPSSHSSYPVVQTGYTVPRSNASRMDRSSYKVLVSRKPAMRSTVELPGPKTFLCKNFDEAEQNLTGWLESKFCDPDATFNWEEWRLEDTITKEKVDNIEGVINQLEFDPYRHATAKYFLVRKE</sequence>
<dbReference type="PRINTS" id="PR00195">
    <property type="entry name" value="DYNAMIN"/>
</dbReference>
<feature type="compositionally biased region" description="Polar residues" evidence="1">
    <location>
        <begin position="397"/>
        <end position="410"/>
    </location>
</feature>
<feature type="domain" description="Dynamin N-terminal" evidence="2">
    <location>
        <begin position="86"/>
        <end position="126"/>
    </location>
</feature>
<feature type="compositionally biased region" description="Basic and acidic residues" evidence="1">
    <location>
        <begin position="419"/>
        <end position="429"/>
    </location>
</feature>
<dbReference type="InterPro" id="IPR022812">
    <property type="entry name" value="Dynamin"/>
</dbReference>
<evidence type="ECO:0000256" key="1">
    <source>
        <dbReference type="SAM" id="MobiDB-lite"/>
    </source>
</evidence>
<dbReference type="Pfam" id="PF00350">
    <property type="entry name" value="Dynamin_N"/>
    <property type="match status" value="1"/>
</dbReference>
<organism evidence="3 4">
    <name type="scientific">Orbilia ellipsospora</name>
    <dbReference type="NCBI Taxonomy" id="2528407"/>
    <lineage>
        <taxon>Eukaryota</taxon>
        <taxon>Fungi</taxon>
        <taxon>Dikarya</taxon>
        <taxon>Ascomycota</taxon>
        <taxon>Pezizomycotina</taxon>
        <taxon>Orbiliomycetes</taxon>
        <taxon>Orbiliales</taxon>
        <taxon>Orbiliaceae</taxon>
        <taxon>Orbilia</taxon>
    </lineage>
</organism>
<evidence type="ECO:0000313" key="3">
    <source>
        <dbReference type="EMBL" id="KAK6538412.1"/>
    </source>
</evidence>